<name>A0ACA9P3D7_9GLOM</name>
<dbReference type="Proteomes" id="UP000789366">
    <property type="component" value="Unassembled WGS sequence"/>
</dbReference>
<sequence length="142" mass="16414">MDEESDPEVQDTPTVKKNVLDYFTIDKATNKGKCNVEGCNKELPLPINELIARNHISGKHHKEWEALEKNADKQPPVTTRKAKPLARYNPETEHIGRNHLVVVWDEDNINLNYHLKKVDMMTADGHQLRCRELTINRSHIVE</sequence>
<organism evidence="1 2">
    <name type="scientific">Cetraspora pellucida</name>
    <dbReference type="NCBI Taxonomy" id="1433469"/>
    <lineage>
        <taxon>Eukaryota</taxon>
        <taxon>Fungi</taxon>
        <taxon>Fungi incertae sedis</taxon>
        <taxon>Mucoromycota</taxon>
        <taxon>Glomeromycotina</taxon>
        <taxon>Glomeromycetes</taxon>
        <taxon>Diversisporales</taxon>
        <taxon>Gigasporaceae</taxon>
        <taxon>Cetraspora</taxon>
    </lineage>
</organism>
<reference evidence="1" key="1">
    <citation type="submission" date="2021-06" db="EMBL/GenBank/DDBJ databases">
        <authorList>
            <person name="Kallberg Y."/>
            <person name="Tangrot J."/>
            <person name="Rosling A."/>
        </authorList>
    </citation>
    <scope>NUCLEOTIDE SEQUENCE</scope>
    <source>
        <strain evidence="1">28 12/20/2015</strain>
    </source>
</reference>
<accession>A0ACA9P3D7</accession>
<dbReference type="EMBL" id="CAJVPW010019416">
    <property type="protein sequence ID" value="CAG8686324.1"/>
    <property type="molecule type" value="Genomic_DNA"/>
</dbReference>
<protein>
    <submittedName>
        <fullName evidence="1">8546_t:CDS:1</fullName>
    </submittedName>
</protein>
<evidence type="ECO:0000313" key="2">
    <source>
        <dbReference type="Proteomes" id="UP000789366"/>
    </source>
</evidence>
<proteinExistence type="predicted"/>
<keyword evidence="2" id="KW-1185">Reference proteome</keyword>
<evidence type="ECO:0000313" key="1">
    <source>
        <dbReference type="EMBL" id="CAG8686324.1"/>
    </source>
</evidence>
<gene>
    <name evidence="1" type="ORF">SPELUC_LOCUS10445</name>
</gene>
<comment type="caution">
    <text evidence="1">The sequence shown here is derived from an EMBL/GenBank/DDBJ whole genome shotgun (WGS) entry which is preliminary data.</text>
</comment>